<feature type="compositionally biased region" description="Polar residues" evidence="1">
    <location>
        <begin position="819"/>
        <end position="843"/>
    </location>
</feature>
<evidence type="ECO:0000313" key="4">
    <source>
        <dbReference type="Proteomes" id="UP001283361"/>
    </source>
</evidence>
<evidence type="ECO:0000313" key="3">
    <source>
        <dbReference type="EMBL" id="KAK3759055.1"/>
    </source>
</evidence>
<feature type="region of interest" description="Disordered" evidence="1">
    <location>
        <begin position="256"/>
        <end position="311"/>
    </location>
</feature>
<feature type="region of interest" description="Disordered" evidence="1">
    <location>
        <begin position="808"/>
        <end position="843"/>
    </location>
</feature>
<proteinExistence type="predicted"/>
<feature type="compositionally biased region" description="Basic and acidic residues" evidence="1">
    <location>
        <begin position="200"/>
        <end position="221"/>
    </location>
</feature>
<feature type="compositionally biased region" description="Polar residues" evidence="1">
    <location>
        <begin position="684"/>
        <end position="700"/>
    </location>
</feature>
<protein>
    <recommendedName>
        <fullName evidence="5">Transmembrane protein</fullName>
    </recommendedName>
</protein>
<dbReference type="AlphaFoldDB" id="A0AAE0YY47"/>
<keyword evidence="2" id="KW-0472">Membrane</keyword>
<feature type="compositionally biased region" description="Basic and acidic residues" evidence="1">
    <location>
        <begin position="167"/>
        <end position="186"/>
    </location>
</feature>
<feature type="region of interest" description="Disordered" evidence="1">
    <location>
        <begin position="122"/>
        <end position="242"/>
    </location>
</feature>
<feature type="transmembrane region" description="Helical" evidence="2">
    <location>
        <begin position="49"/>
        <end position="72"/>
    </location>
</feature>
<sequence>MKGKLIGVFKEIRAARCVETRVGGSEGPHNPSIEPISQAMRFCSFLRRLGIACHAVGLLMFLLGFMTVNWVIMPYRRGSAGLWQICYNRNISASSDGNSTGNNTSNHTSIFISANRIRISIPKTRNAAASPHTTTTPAPTKTYSEDEHSEMVPVPMSSPQHKGFIKPVEDPDGKRPATDFRSDKKSLSRGNPAVAGKPKQISEDKDAERKGSSFSHLKDLNTEYDPDNKNPYTIDEDQYNNHPMEDMELPVEHEPMAVTPSNGESEKDDYVVRENADRGQKRERQGEVIEGYKSREDDVDEGGGVEDSLPSHIRLDNDGCRKYGVSDVDPYLHMVRTLMAITAFCYAYGIFNGSTRRARIQPRSSFTRQHRGELLSYTGAFLSYFAVQIYEFGFHSDTLVRQFVSRPQDLRLGWSAECVRFSSLMVAPSVLLLLAPTLRTKLRKLLSDCWAAIGCAGDEGGANGERRAGLLATLTHNFWQDPLGNCFRFITCQRAPIEGESASPDSEMGPVERPDYTRGTGLAGHGRDNFHPTDSRLLNAPPPPYSFLQPISSERSVSSYRSGLMGSDSGGDEQYFLVSGILSVAIPHRAVGEVEPAPSYQDIFPPPSYEEATQGIVQGVLSASQLPPTPLGPNSHMEAVSYLANPTSTRLSDSPASCVTAAPLQTSPPIVVSLAENSVSLPTRTSQAATPLDSQPTSILSLTIPSTPQSSSSTSSVPASSDVSTTLPWPMPDTPHPSSPSFLSYTAPSPTLTVTTQPLPTTPSSSSTTSQHQVRESAAAAVAAAVVSAAATTTTRQSFILPALRQYPQPEIQAEGQEPEQTSSSHVTTNDSHMTLATDSDSK</sequence>
<reference evidence="3" key="1">
    <citation type="journal article" date="2023" name="G3 (Bethesda)">
        <title>A reference genome for the long-term kleptoplast-retaining sea slug Elysia crispata morphotype clarki.</title>
        <authorList>
            <person name="Eastman K.E."/>
            <person name="Pendleton A.L."/>
            <person name="Shaikh M.A."/>
            <person name="Suttiyut T."/>
            <person name="Ogas R."/>
            <person name="Tomko P."/>
            <person name="Gavelis G."/>
            <person name="Widhalm J.R."/>
            <person name="Wisecaver J.H."/>
        </authorList>
    </citation>
    <scope>NUCLEOTIDE SEQUENCE</scope>
    <source>
        <strain evidence="3">ECLA1</strain>
    </source>
</reference>
<dbReference type="EMBL" id="JAWDGP010005174">
    <property type="protein sequence ID" value="KAK3759055.1"/>
    <property type="molecule type" value="Genomic_DNA"/>
</dbReference>
<feature type="compositionally biased region" description="Low complexity" evidence="1">
    <location>
        <begin position="748"/>
        <end position="773"/>
    </location>
</feature>
<dbReference type="Proteomes" id="UP001283361">
    <property type="component" value="Unassembled WGS sequence"/>
</dbReference>
<evidence type="ECO:0008006" key="5">
    <source>
        <dbReference type="Google" id="ProtNLM"/>
    </source>
</evidence>
<feature type="compositionally biased region" description="Basic and acidic residues" evidence="1">
    <location>
        <begin position="264"/>
        <end position="296"/>
    </location>
</feature>
<feature type="region of interest" description="Disordered" evidence="1">
    <location>
        <begin position="684"/>
        <end position="773"/>
    </location>
</feature>
<keyword evidence="2" id="KW-0812">Transmembrane</keyword>
<feature type="compositionally biased region" description="Low complexity" evidence="1">
    <location>
        <begin position="127"/>
        <end position="142"/>
    </location>
</feature>
<keyword evidence="2" id="KW-1133">Transmembrane helix</keyword>
<gene>
    <name evidence="3" type="ORF">RRG08_022044</name>
</gene>
<feature type="compositionally biased region" description="Pro residues" evidence="1">
    <location>
        <begin position="729"/>
        <end position="738"/>
    </location>
</feature>
<keyword evidence="4" id="KW-1185">Reference proteome</keyword>
<organism evidence="3 4">
    <name type="scientific">Elysia crispata</name>
    <name type="common">lettuce slug</name>
    <dbReference type="NCBI Taxonomy" id="231223"/>
    <lineage>
        <taxon>Eukaryota</taxon>
        <taxon>Metazoa</taxon>
        <taxon>Spiralia</taxon>
        <taxon>Lophotrochozoa</taxon>
        <taxon>Mollusca</taxon>
        <taxon>Gastropoda</taxon>
        <taxon>Heterobranchia</taxon>
        <taxon>Euthyneura</taxon>
        <taxon>Panpulmonata</taxon>
        <taxon>Sacoglossa</taxon>
        <taxon>Placobranchoidea</taxon>
        <taxon>Plakobranchidae</taxon>
        <taxon>Elysia</taxon>
    </lineage>
</organism>
<evidence type="ECO:0000256" key="1">
    <source>
        <dbReference type="SAM" id="MobiDB-lite"/>
    </source>
</evidence>
<evidence type="ECO:0000256" key="2">
    <source>
        <dbReference type="SAM" id="Phobius"/>
    </source>
</evidence>
<comment type="caution">
    <text evidence="3">The sequence shown here is derived from an EMBL/GenBank/DDBJ whole genome shotgun (WGS) entry which is preliminary data.</text>
</comment>
<name>A0AAE0YY47_9GAST</name>
<feature type="compositionally biased region" description="Low complexity" evidence="1">
    <location>
        <begin position="701"/>
        <end position="726"/>
    </location>
</feature>
<accession>A0AAE0YY47</accession>